<name>A0ABQ7JLP1_9FUNG</name>
<evidence type="ECO:0000256" key="1">
    <source>
        <dbReference type="SAM" id="MobiDB-lite"/>
    </source>
</evidence>
<feature type="region of interest" description="Disordered" evidence="1">
    <location>
        <begin position="64"/>
        <end position="91"/>
    </location>
</feature>
<keyword evidence="4" id="KW-1185">Reference proteome</keyword>
<evidence type="ECO:0000259" key="2">
    <source>
        <dbReference type="Pfam" id="PF11223"/>
    </source>
</evidence>
<feature type="domain" description="DUF3020" evidence="2">
    <location>
        <begin position="1"/>
        <end position="44"/>
    </location>
</feature>
<dbReference type="EMBL" id="JAAAIM010001314">
    <property type="protein sequence ID" value="KAG0279817.1"/>
    <property type="molecule type" value="Genomic_DNA"/>
</dbReference>
<reference evidence="3 4" key="1">
    <citation type="journal article" date="2020" name="Fungal Divers.">
        <title>Resolving the Mortierellaceae phylogeny through synthesis of multi-gene phylogenetics and phylogenomics.</title>
        <authorList>
            <person name="Vandepol N."/>
            <person name="Liber J."/>
            <person name="Desiro A."/>
            <person name="Na H."/>
            <person name="Kennedy M."/>
            <person name="Barry K."/>
            <person name="Grigoriev I.V."/>
            <person name="Miller A.N."/>
            <person name="O'Donnell K."/>
            <person name="Stajich J.E."/>
            <person name="Bonito G."/>
        </authorList>
    </citation>
    <scope>NUCLEOTIDE SEQUENCE [LARGE SCALE GENOMIC DNA]</scope>
    <source>
        <strain evidence="3 4">AD045</strain>
    </source>
</reference>
<feature type="region of interest" description="Disordered" evidence="1">
    <location>
        <begin position="400"/>
        <end position="422"/>
    </location>
</feature>
<feature type="region of interest" description="Disordered" evidence="1">
    <location>
        <begin position="114"/>
        <end position="155"/>
    </location>
</feature>
<accession>A0ABQ7JLP1</accession>
<comment type="caution">
    <text evidence="3">The sequence shown here is derived from an EMBL/GenBank/DDBJ whole genome shotgun (WGS) entry which is preliminary data.</text>
</comment>
<feature type="compositionally biased region" description="Low complexity" evidence="1">
    <location>
        <begin position="75"/>
        <end position="91"/>
    </location>
</feature>
<gene>
    <name evidence="3" type="ORF">BGZ96_001805</name>
</gene>
<feature type="compositionally biased region" description="Polar residues" evidence="1">
    <location>
        <begin position="176"/>
        <end position="187"/>
    </location>
</feature>
<feature type="region of interest" description="Disordered" evidence="1">
    <location>
        <begin position="167"/>
        <end position="188"/>
    </location>
</feature>
<feature type="region of interest" description="Disordered" evidence="1">
    <location>
        <begin position="455"/>
        <end position="513"/>
    </location>
</feature>
<feature type="compositionally biased region" description="Polar residues" evidence="1">
    <location>
        <begin position="225"/>
        <end position="242"/>
    </location>
</feature>
<dbReference type="Proteomes" id="UP001194696">
    <property type="component" value="Unassembled WGS sequence"/>
</dbReference>
<evidence type="ECO:0000313" key="4">
    <source>
        <dbReference type="Proteomes" id="UP001194696"/>
    </source>
</evidence>
<proteinExistence type="predicted"/>
<feature type="compositionally biased region" description="Polar residues" evidence="1">
    <location>
        <begin position="257"/>
        <end position="269"/>
    </location>
</feature>
<sequence>MRKWRSSNPEKNRFNDMRCRVYKLARIRYGEQYSASKEEFIASEIERRKQLMIIRNSRRVDWANQASGGSGGDGSESSSTSPVPVSSSAASAGFSIPSSDFTFGYDTASADQLVTSGHHHHQQQIPAYGSNSASDSMAQDSSSNNNKDEKTAPKDAQFLQDLIQNKLPPRRRSRSAMHSQMNHNNTGATTSDAEAAIAAANALAFPSASQNSAYANHNDSNNGTTSLFGYSSTTPSNSSQVPASPRQVRRLRKQRSTTDNPDQYRHSQFSFGGGASAATNAFGGYSTSVLGGSTYGGSYMDSNEQLQMLEQKYYSGSISQTLGMATKSANATGGGKGQETSSSLEAVVEGMEIAQPLGPLDSSATMASANGGSGNTGSGLYGDRDTSAWFAATSTTYSQAGAGAGGDMSNPNEADDGSRGFPFPTIRDRKELARAAGIRLDIGGSGWINGLNGHNNNGNNGAGPGSDDRVGGSATSPESAAARSHHDFASPLSGGYGVHSSSQSPMLAPAMTKHTKGSNMEVFSLQTGPMHLYGQGLGAPESNFFTNTTDANSLPSAAANYMAKEQPVGRRHSTHLSNLSM</sequence>
<dbReference type="Pfam" id="PF11223">
    <property type="entry name" value="DUF3020"/>
    <property type="match status" value="1"/>
</dbReference>
<dbReference type="InterPro" id="IPR021386">
    <property type="entry name" value="SPP41_DUF3020"/>
</dbReference>
<feature type="region of interest" description="Disordered" evidence="1">
    <location>
        <begin position="225"/>
        <end position="269"/>
    </location>
</feature>
<evidence type="ECO:0000313" key="3">
    <source>
        <dbReference type="EMBL" id="KAG0279817.1"/>
    </source>
</evidence>
<protein>
    <recommendedName>
        <fullName evidence="2">DUF3020 domain-containing protein</fullName>
    </recommendedName>
</protein>
<feature type="compositionally biased region" description="Low complexity" evidence="1">
    <location>
        <begin position="130"/>
        <end position="145"/>
    </location>
</feature>
<organism evidence="3 4">
    <name type="scientific">Linnemannia gamsii</name>
    <dbReference type="NCBI Taxonomy" id="64522"/>
    <lineage>
        <taxon>Eukaryota</taxon>
        <taxon>Fungi</taxon>
        <taxon>Fungi incertae sedis</taxon>
        <taxon>Mucoromycota</taxon>
        <taxon>Mortierellomycotina</taxon>
        <taxon>Mortierellomycetes</taxon>
        <taxon>Mortierellales</taxon>
        <taxon>Mortierellaceae</taxon>
        <taxon>Linnemannia</taxon>
    </lineage>
</organism>